<dbReference type="InterPro" id="IPR000242">
    <property type="entry name" value="PTP_cat"/>
</dbReference>
<dbReference type="Gene3D" id="3.90.190.10">
    <property type="entry name" value="Protein tyrosine phosphatase superfamily"/>
    <property type="match status" value="1"/>
</dbReference>
<dbReference type="EMBL" id="VXIV02001696">
    <property type="protein sequence ID" value="KAF6030523.1"/>
    <property type="molecule type" value="Genomic_DNA"/>
</dbReference>
<dbReference type="EC" id="3.1.3.48" evidence="2"/>
<comment type="caution">
    <text evidence="9">The sequence shown here is derived from an EMBL/GenBank/DDBJ whole genome shotgun (WGS) entry which is preliminary data.</text>
</comment>
<evidence type="ECO:0000313" key="10">
    <source>
        <dbReference type="Proteomes" id="UP000593567"/>
    </source>
</evidence>
<gene>
    <name evidence="9" type="ORF">EB796_011174</name>
</gene>
<dbReference type="CDD" id="cd00063">
    <property type="entry name" value="FN3"/>
    <property type="match status" value="1"/>
</dbReference>
<keyword evidence="10" id="KW-1185">Reference proteome</keyword>
<proteinExistence type="inferred from homology"/>
<evidence type="ECO:0000256" key="6">
    <source>
        <dbReference type="SAM" id="Phobius"/>
    </source>
</evidence>
<evidence type="ECO:0000313" key="9">
    <source>
        <dbReference type="EMBL" id="KAF6030523.1"/>
    </source>
</evidence>
<evidence type="ECO:0000256" key="5">
    <source>
        <dbReference type="ARBA" id="ARBA00051722"/>
    </source>
</evidence>
<feature type="domain" description="Fibronectin type-III" evidence="8">
    <location>
        <begin position="176"/>
        <end position="271"/>
    </location>
</feature>
<dbReference type="InterPro" id="IPR036116">
    <property type="entry name" value="FN3_sf"/>
</dbReference>
<dbReference type="Gene3D" id="2.60.40.10">
    <property type="entry name" value="Immunoglobulins"/>
    <property type="match status" value="1"/>
</dbReference>
<dbReference type="AlphaFoldDB" id="A0A7J7JX65"/>
<comment type="catalytic activity">
    <reaction evidence="5">
        <text>O-phospho-L-tyrosyl-[protein] + H2O = L-tyrosyl-[protein] + phosphate</text>
        <dbReference type="Rhea" id="RHEA:10684"/>
        <dbReference type="Rhea" id="RHEA-COMP:10136"/>
        <dbReference type="Rhea" id="RHEA-COMP:20101"/>
        <dbReference type="ChEBI" id="CHEBI:15377"/>
        <dbReference type="ChEBI" id="CHEBI:43474"/>
        <dbReference type="ChEBI" id="CHEBI:46858"/>
        <dbReference type="ChEBI" id="CHEBI:61978"/>
        <dbReference type="EC" id="3.1.3.48"/>
    </reaction>
</comment>
<dbReference type="InterPro" id="IPR013783">
    <property type="entry name" value="Ig-like_fold"/>
</dbReference>
<dbReference type="PROSITE" id="PS50055">
    <property type="entry name" value="TYR_PHOSPHATASE_PTP"/>
    <property type="match status" value="1"/>
</dbReference>
<comment type="similarity">
    <text evidence="1">Belongs to the protein-tyrosine phosphatase family.</text>
</comment>
<keyword evidence="6" id="KW-0812">Transmembrane</keyword>
<dbReference type="SUPFAM" id="SSF49265">
    <property type="entry name" value="Fibronectin type III"/>
    <property type="match status" value="1"/>
</dbReference>
<dbReference type="Pfam" id="PF00102">
    <property type="entry name" value="Y_phosphatase"/>
    <property type="match status" value="1"/>
</dbReference>
<organism evidence="9 10">
    <name type="scientific">Bugula neritina</name>
    <name type="common">Brown bryozoan</name>
    <name type="synonym">Sertularia neritina</name>
    <dbReference type="NCBI Taxonomy" id="10212"/>
    <lineage>
        <taxon>Eukaryota</taxon>
        <taxon>Metazoa</taxon>
        <taxon>Spiralia</taxon>
        <taxon>Lophotrochozoa</taxon>
        <taxon>Bryozoa</taxon>
        <taxon>Gymnolaemata</taxon>
        <taxon>Cheilostomatida</taxon>
        <taxon>Flustrina</taxon>
        <taxon>Buguloidea</taxon>
        <taxon>Bugulidae</taxon>
        <taxon>Bugula</taxon>
    </lineage>
</organism>
<feature type="domain" description="Tyrosine-protein phosphatase" evidence="7">
    <location>
        <begin position="596"/>
        <end position="799"/>
    </location>
</feature>
<dbReference type="OrthoDB" id="6058203at2759"/>
<dbReference type="PRINTS" id="PR00700">
    <property type="entry name" value="PRTYPHPHTASE"/>
</dbReference>
<dbReference type="InterPro" id="IPR050348">
    <property type="entry name" value="Protein-Tyr_Phosphatase"/>
</dbReference>
<accession>A0A7J7JX65</accession>
<evidence type="ECO:0000256" key="2">
    <source>
        <dbReference type="ARBA" id="ARBA00013064"/>
    </source>
</evidence>
<evidence type="ECO:0000256" key="1">
    <source>
        <dbReference type="ARBA" id="ARBA00009580"/>
    </source>
</evidence>
<dbReference type="SMART" id="SM00060">
    <property type="entry name" value="FN3"/>
    <property type="match status" value="3"/>
</dbReference>
<dbReference type="PANTHER" id="PTHR19134">
    <property type="entry name" value="RECEPTOR-TYPE TYROSINE-PROTEIN PHOSPHATASE"/>
    <property type="match status" value="1"/>
</dbReference>
<evidence type="ECO:0000259" key="7">
    <source>
        <dbReference type="PROSITE" id="PS50055"/>
    </source>
</evidence>
<evidence type="ECO:0000256" key="3">
    <source>
        <dbReference type="ARBA" id="ARBA00022801"/>
    </source>
</evidence>
<sequence length="802" mass="89978">MSTGVGNGCLNNSRMTILSPIPEPVVDENVLSLLLTGLEVSGYIITIRVNRLENNKKVSGRVSPSTYFLLRDPIQLPAPLYKNESWDGNAFLVSWELPTLENGVNVTGIIISHRKIQAKACPAPFPEETIVITRLNQTEVTQYRFSSLEPFTEYSYSIALEYAIPEIFVMKTPTVPVPGLKVEETGTTWLFLSWTEYPCEYWNSPQLLRYEVELSVLDDSSTTSIIPVLHNSTSYNLTSLAVGQIYSVRIRPVTSAVGVWTVAMPVITDLGDPNLTIPGLVYLSYYIQSIGKGAGLEISLWTDIGVPPSPPTPEVLSLTPATVTLRLLPVMSLVGPITSYEIWVSQGVRRRNKRDSDLSYQAISTLFQRIQPISFKKNSYYDVTIGGDMNKSLSSDSQYQIYYVVISQQNGVTESNYSQVDVTTTPTTTQTTAQTATHTTAQTTTLTSATPIPCKCDVCCNHPFHRTVCGWVVAIVLISVVVFTVLLVLLVCYLKKKSLKSYQLRSFCNRKTVLKYTYDGEENDGKELDTRSIASSDERFSVYYNPADEEPLETPDQIFRVVGYWSLIYEYTEERQIVLNDKKAEWPFDSENYITFEQEFNNLPRGQQYSWAVAAQQTADLNRVSHLVAYDHNRVVIGQSPLGTDYINATHIKGYNDKCSYIATTSPFNEESALQFWQMIYEQKVTHIVMMTNFIEAGITKCYPYWPTNSDADEMLVFGKIGVELVEVTKFAHFCVHRLEITDTEDSTATPVEITHFQLTSWPESGVPDTSFQLIDFILTVRTLASAQVAPLVVHCGTGELL</sequence>
<keyword evidence="6" id="KW-0472">Membrane</keyword>
<dbReference type="PROSITE" id="PS50853">
    <property type="entry name" value="FN3"/>
    <property type="match status" value="1"/>
</dbReference>
<keyword evidence="3" id="KW-0378">Hydrolase</keyword>
<dbReference type="InterPro" id="IPR029021">
    <property type="entry name" value="Prot-tyrosine_phosphatase-like"/>
</dbReference>
<evidence type="ECO:0000256" key="4">
    <source>
        <dbReference type="ARBA" id="ARBA00022912"/>
    </source>
</evidence>
<dbReference type="CDD" id="cd00047">
    <property type="entry name" value="PTPc"/>
    <property type="match status" value="1"/>
</dbReference>
<dbReference type="GO" id="GO:0004725">
    <property type="term" value="F:protein tyrosine phosphatase activity"/>
    <property type="evidence" value="ECO:0007669"/>
    <property type="project" value="UniProtKB-EC"/>
</dbReference>
<dbReference type="SUPFAM" id="SSF52799">
    <property type="entry name" value="(Phosphotyrosine protein) phosphatases II"/>
    <property type="match status" value="1"/>
</dbReference>
<keyword evidence="4" id="KW-0904">Protein phosphatase</keyword>
<dbReference type="Proteomes" id="UP000593567">
    <property type="component" value="Unassembled WGS sequence"/>
</dbReference>
<dbReference type="SMART" id="SM00194">
    <property type="entry name" value="PTPc"/>
    <property type="match status" value="1"/>
</dbReference>
<dbReference type="PANTHER" id="PTHR19134:SF562">
    <property type="entry name" value="PROTEIN-TYROSINE-PHOSPHATASE"/>
    <property type="match status" value="1"/>
</dbReference>
<evidence type="ECO:0000259" key="8">
    <source>
        <dbReference type="PROSITE" id="PS50853"/>
    </source>
</evidence>
<feature type="transmembrane region" description="Helical" evidence="6">
    <location>
        <begin position="470"/>
        <end position="494"/>
    </location>
</feature>
<name>A0A7J7JX65_BUGNE</name>
<keyword evidence="6" id="KW-1133">Transmembrane helix</keyword>
<reference evidence="9" key="1">
    <citation type="submission" date="2020-06" db="EMBL/GenBank/DDBJ databases">
        <title>Draft genome of Bugula neritina, a colonial animal packing powerful symbionts and potential medicines.</title>
        <authorList>
            <person name="Rayko M."/>
        </authorList>
    </citation>
    <scope>NUCLEOTIDE SEQUENCE [LARGE SCALE GENOMIC DNA]</scope>
    <source>
        <strain evidence="9">Kwan_BN1</strain>
    </source>
</reference>
<dbReference type="InterPro" id="IPR003961">
    <property type="entry name" value="FN3_dom"/>
</dbReference>
<protein>
    <recommendedName>
        <fullName evidence="2">protein-tyrosine-phosphatase</fullName>
        <ecNumber evidence="2">3.1.3.48</ecNumber>
    </recommendedName>
</protein>